<name>A0ABX9XDY3_9PSED</name>
<evidence type="ECO:0000313" key="6">
    <source>
        <dbReference type="EMBL" id="ROZ81567.1"/>
    </source>
</evidence>
<dbReference type="PROSITE" id="PS51898">
    <property type="entry name" value="TYR_RECOMBINASE"/>
    <property type="match status" value="1"/>
</dbReference>
<keyword evidence="2" id="KW-0229">DNA integration</keyword>
<protein>
    <submittedName>
        <fullName evidence="6">Site-specific integrase</fullName>
    </submittedName>
</protein>
<evidence type="ECO:0000256" key="2">
    <source>
        <dbReference type="ARBA" id="ARBA00022908"/>
    </source>
</evidence>
<comment type="similarity">
    <text evidence="1">Belongs to the 'phage' integrase family.</text>
</comment>
<evidence type="ECO:0000313" key="7">
    <source>
        <dbReference type="Proteomes" id="UP000275199"/>
    </source>
</evidence>
<dbReference type="InterPro" id="IPR013762">
    <property type="entry name" value="Integrase-like_cat_sf"/>
</dbReference>
<accession>A0ABX9XDY3</accession>
<keyword evidence="3" id="KW-0238">DNA-binding</keyword>
<dbReference type="Pfam" id="PF00589">
    <property type="entry name" value="Phage_integrase"/>
    <property type="match status" value="1"/>
</dbReference>
<reference evidence="6 7" key="1">
    <citation type="submission" date="2018-11" db="EMBL/GenBank/DDBJ databases">
        <authorList>
            <person name="Jang G.I."/>
            <person name="Hwang C.Y."/>
        </authorList>
    </citation>
    <scope>NUCLEOTIDE SEQUENCE [LARGE SCALE GENOMIC DNA]</scope>
    <source>
        <strain evidence="6 7">SSM26</strain>
    </source>
</reference>
<dbReference type="SUPFAM" id="SSF56349">
    <property type="entry name" value="DNA breaking-rejoining enzymes"/>
    <property type="match status" value="1"/>
</dbReference>
<dbReference type="RefSeq" id="WP_123891036.1">
    <property type="nucleotide sequence ID" value="NZ_RKKU01000029.1"/>
</dbReference>
<sequence length="776" mass="86548">MSNSSNQQHLITSPSGVYQYYLTLPKYLSSKPRLPVQIRWSLGRDAALARTLARLLDAELSLILKPGGTLVTAELVRERLKQANAWLKRTLENARTPWGTLPTPAELAQTDLSIGKQRLVEDSAKRATLFSHTPGGELILSIRPSQALQRALNLQFDRLDWPLGITDHAQGQDAAVYALTAVAQLEQHTPNADLRHPATFHALALYEYLCYARPDCGATLSEIPTDLPGSLAAFRIHSTLTSLSWPTPKKSAFLTRQLTSGLYRLEMTSCALKDQYPILATRSFQLTLPTTSAIVATLLKERLVSAVESTLHLNLRRAATETSLAQAHQQLEGLVSQLIGSALEKTPLPSLPQARPLTEESSTPVDPAKQALASALSALLPEAERAQLDALINGAKGITIESKAEQLNGITLGELAKRFEQAQVNEGNWTHVKTLPMCQARLATLTELLGSHKRLKALRRADFLTLRDQLRNLPKNARQIALQRKLSLPALVNDKTSPAVHPRTAKSYFELAKAMMRYALDEELVEYDVTSNLLFKTRNASPPTNRTYSHEMLVKLINSPAYSSAQPRWRLDDYKFWLPLLGLYTGARLAELCQLRLSDIRCCNGIWIINIDDADGKRVKNAGSVRQVPIHHQLIKLGFLDFINSRKRAKAGGKALLFDSLRLYRALPDSHVASRWFGFNKERSGLADDNATFHGLRHTFIHQFRVQRLDILIAKALVGHVDTSTTGGYGDIYPLSVLKEEIDKLDFELDLTHISYERYQAMQERQGSRQIGRPPR</sequence>
<dbReference type="Proteomes" id="UP000275199">
    <property type="component" value="Unassembled WGS sequence"/>
</dbReference>
<dbReference type="InterPro" id="IPR011010">
    <property type="entry name" value="DNA_brk_join_enz"/>
</dbReference>
<dbReference type="PANTHER" id="PTHR30349:SF41">
    <property type="entry name" value="INTEGRASE_RECOMBINASE PROTEIN MJ0367-RELATED"/>
    <property type="match status" value="1"/>
</dbReference>
<evidence type="ECO:0000256" key="1">
    <source>
        <dbReference type="ARBA" id="ARBA00008857"/>
    </source>
</evidence>
<evidence type="ECO:0000256" key="4">
    <source>
        <dbReference type="ARBA" id="ARBA00023172"/>
    </source>
</evidence>
<dbReference type="PANTHER" id="PTHR30349">
    <property type="entry name" value="PHAGE INTEGRASE-RELATED"/>
    <property type="match status" value="1"/>
</dbReference>
<keyword evidence="4" id="KW-0233">DNA recombination</keyword>
<comment type="caution">
    <text evidence="6">The sequence shown here is derived from an EMBL/GenBank/DDBJ whole genome shotgun (WGS) entry which is preliminary data.</text>
</comment>
<evidence type="ECO:0000256" key="3">
    <source>
        <dbReference type="ARBA" id="ARBA00023125"/>
    </source>
</evidence>
<dbReference type="Gene3D" id="1.10.443.10">
    <property type="entry name" value="Intergrase catalytic core"/>
    <property type="match status" value="1"/>
</dbReference>
<keyword evidence="7" id="KW-1185">Reference proteome</keyword>
<dbReference type="InterPro" id="IPR002104">
    <property type="entry name" value="Integrase_catalytic"/>
</dbReference>
<feature type="domain" description="Tyr recombinase" evidence="5">
    <location>
        <begin position="543"/>
        <end position="743"/>
    </location>
</feature>
<gene>
    <name evidence="6" type="ORF">EF096_17385</name>
</gene>
<dbReference type="EMBL" id="RKKU01000029">
    <property type="protein sequence ID" value="ROZ81567.1"/>
    <property type="molecule type" value="Genomic_DNA"/>
</dbReference>
<organism evidence="6 7">
    <name type="scientific">Pseudomonas neustonica</name>
    <dbReference type="NCBI Taxonomy" id="2487346"/>
    <lineage>
        <taxon>Bacteria</taxon>
        <taxon>Pseudomonadati</taxon>
        <taxon>Pseudomonadota</taxon>
        <taxon>Gammaproteobacteria</taxon>
        <taxon>Pseudomonadales</taxon>
        <taxon>Pseudomonadaceae</taxon>
        <taxon>Pseudomonas</taxon>
    </lineage>
</organism>
<dbReference type="CDD" id="cd01184">
    <property type="entry name" value="INT_C_like_1"/>
    <property type="match status" value="1"/>
</dbReference>
<proteinExistence type="inferred from homology"/>
<evidence type="ECO:0000259" key="5">
    <source>
        <dbReference type="PROSITE" id="PS51898"/>
    </source>
</evidence>
<dbReference type="InterPro" id="IPR050090">
    <property type="entry name" value="Tyrosine_recombinase_XerCD"/>
</dbReference>